<dbReference type="Proteomes" id="UP000826271">
    <property type="component" value="Unassembled WGS sequence"/>
</dbReference>
<accession>A0AAV6WRG1</accession>
<comment type="caution">
    <text evidence="1">The sequence shown here is derived from an EMBL/GenBank/DDBJ whole genome shotgun (WGS) entry which is preliminary data.</text>
</comment>
<organism evidence="1 2">
    <name type="scientific">Buddleja alternifolia</name>
    <dbReference type="NCBI Taxonomy" id="168488"/>
    <lineage>
        <taxon>Eukaryota</taxon>
        <taxon>Viridiplantae</taxon>
        <taxon>Streptophyta</taxon>
        <taxon>Embryophyta</taxon>
        <taxon>Tracheophyta</taxon>
        <taxon>Spermatophyta</taxon>
        <taxon>Magnoliopsida</taxon>
        <taxon>eudicotyledons</taxon>
        <taxon>Gunneridae</taxon>
        <taxon>Pentapetalae</taxon>
        <taxon>asterids</taxon>
        <taxon>lamiids</taxon>
        <taxon>Lamiales</taxon>
        <taxon>Scrophulariaceae</taxon>
        <taxon>Buddlejeae</taxon>
        <taxon>Buddleja</taxon>
    </lineage>
</organism>
<evidence type="ECO:0008006" key="3">
    <source>
        <dbReference type="Google" id="ProtNLM"/>
    </source>
</evidence>
<dbReference type="AlphaFoldDB" id="A0AAV6WRG1"/>
<evidence type="ECO:0000313" key="2">
    <source>
        <dbReference type="Proteomes" id="UP000826271"/>
    </source>
</evidence>
<dbReference type="EMBL" id="WHWC01000013">
    <property type="protein sequence ID" value="KAG8371465.1"/>
    <property type="molecule type" value="Genomic_DNA"/>
</dbReference>
<evidence type="ECO:0000313" key="1">
    <source>
        <dbReference type="EMBL" id="KAG8371465.1"/>
    </source>
</evidence>
<reference evidence="1" key="1">
    <citation type="submission" date="2019-10" db="EMBL/GenBank/DDBJ databases">
        <authorList>
            <person name="Zhang R."/>
            <person name="Pan Y."/>
            <person name="Wang J."/>
            <person name="Ma R."/>
            <person name="Yu S."/>
        </authorList>
    </citation>
    <scope>NUCLEOTIDE SEQUENCE</scope>
    <source>
        <strain evidence="1">LA-IB0</strain>
        <tissue evidence="1">Leaf</tissue>
    </source>
</reference>
<keyword evidence="2" id="KW-1185">Reference proteome</keyword>
<name>A0AAV6WRG1_9LAMI</name>
<sequence length="140" mass="16130">MASENEGQSSHGSFTPFPRVEFPKFDGMNPRTWVRRCMRYFQIVNTISDEHKVQLAAIHLKGNAELWYQGYMEGKGKLSWQEFVRAIYDRFDVVNPELIMETLTTAHSPELAGEEGHWALLKSPPNLTEMLSLKMPTWVA</sequence>
<gene>
    <name evidence="1" type="ORF">BUALT_Bualt13G0090400</name>
</gene>
<protein>
    <recommendedName>
        <fullName evidence="3">Retrotransposon gag domain-containing protein</fullName>
    </recommendedName>
</protein>
<proteinExistence type="predicted"/>